<dbReference type="STRING" id="633440.SAMN05421869_1015"/>
<keyword evidence="2" id="KW-1185">Reference proteome</keyword>
<dbReference type="EMBL" id="FNDJ01000001">
    <property type="protein sequence ID" value="SDG91456.1"/>
    <property type="molecule type" value="Genomic_DNA"/>
</dbReference>
<organism evidence="1 2">
    <name type="scientific">Nonomuraea jiangxiensis</name>
    <dbReference type="NCBI Taxonomy" id="633440"/>
    <lineage>
        <taxon>Bacteria</taxon>
        <taxon>Bacillati</taxon>
        <taxon>Actinomycetota</taxon>
        <taxon>Actinomycetes</taxon>
        <taxon>Streptosporangiales</taxon>
        <taxon>Streptosporangiaceae</taxon>
        <taxon>Nonomuraea</taxon>
    </lineage>
</organism>
<evidence type="ECO:0000313" key="1">
    <source>
        <dbReference type="EMBL" id="SDG91456.1"/>
    </source>
</evidence>
<dbReference type="AlphaFoldDB" id="A0A1G7Y5C0"/>
<name>A0A1G7Y5C0_9ACTN</name>
<proteinExistence type="predicted"/>
<dbReference type="Proteomes" id="UP000199202">
    <property type="component" value="Unassembled WGS sequence"/>
</dbReference>
<dbReference type="RefSeq" id="WP_090927761.1">
    <property type="nucleotide sequence ID" value="NZ_FNDJ01000001.1"/>
</dbReference>
<evidence type="ECO:0000313" key="2">
    <source>
        <dbReference type="Proteomes" id="UP000199202"/>
    </source>
</evidence>
<dbReference type="OrthoDB" id="1438441at2"/>
<protein>
    <submittedName>
        <fullName evidence="1">YHS domain-containing protein</fullName>
    </submittedName>
</protein>
<gene>
    <name evidence="1" type="ORF">SAMN05421869_1015</name>
</gene>
<reference evidence="1 2" key="1">
    <citation type="submission" date="2016-10" db="EMBL/GenBank/DDBJ databases">
        <authorList>
            <person name="de Groot N.N."/>
        </authorList>
    </citation>
    <scope>NUCLEOTIDE SEQUENCE [LARGE SCALE GENOMIC DNA]</scope>
    <source>
        <strain evidence="1 2">CGMCC 4.6533</strain>
    </source>
</reference>
<sequence>MLIIEILVPKGVFTEEQRRDLATRLTARRLLADVEKEAGIDAGVLEWYESLTHVVVREPDVWIAGGAPAAGPCYLVNVHVGAWGKEMSEHLISRITQVLAEGEDDPQRLFREPQAIVNVIGIAEGSYGLFGRVQRSTDVLAMIEKAKAPVPVEVPPGMVVDPVCGAVLPLENAVTLERDGETFAFCCPHCRGHFAKRQRTPA</sequence>
<accession>A0A1G7Y5C0</accession>